<proteinExistence type="predicted"/>
<reference evidence="1" key="1">
    <citation type="journal article" date="2014" name="Front. Microbiol.">
        <title>High frequency of phylogenetically diverse reductive dehalogenase-homologous genes in deep subseafloor sedimentary metagenomes.</title>
        <authorList>
            <person name="Kawai M."/>
            <person name="Futagami T."/>
            <person name="Toyoda A."/>
            <person name="Takaki Y."/>
            <person name="Nishi S."/>
            <person name="Hori S."/>
            <person name="Arai W."/>
            <person name="Tsubouchi T."/>
            <person name="Morono Y."/>
            <person name="Uchiyama I."/>
            <person name="Ito T."/>
            <person name="Fujiyama A."/>
            <person name="Inagaki F."/>
            <person name="Takami H."/>
        </authorList>
    </citation>
    <scope>NUCLEOTIDE SEQUENCE</scope>
    <source>
        <strain evidence="1">Expedition CK06-06</strain>
    </source>
</reference>
<dbReference type="AlphaFoldDB" id="X1R6G3"/>
<organism evidence="1">
    <name type="scientific">marine sediment metagenome</name>
    <dbReference type="NCBI Taxonomy" id="412755"/>
    <lineage>
        <taxon>unclassified sequences</taxon>
        <taxon>metagenomes</taxon>
        <taxon>ecological metagenomes</taxon>
    </lineage>
</organism>
<gene>
    <name evidence="1" type="ORF">S12H4_01542</name>
</gene>
<accession>X1R6G3</accession>
<evidence type="ECO:0000313" key="1">
    <source>
        <dbReference type="EMBL" id="GAI62606.1"/>
    </source>
</evidence>
<protein>
    <submittedName>
        <fullName evidence="1">Uncharacterized protein</fullName>
    </submittedName>
</protein>
<name>X1R6G3_9ZZZZ</name>
<comment type="caution">
    <text evidence="1">The sequence shown here is derived from an EMBL/GenBank/DDBJ whole genome shotgun (WGS) entry which is preliminary data.</text>
</comment>
<sequence>MTSKGPYKPLKMLISEVDLDYMTYENSAGSPGQAHLFMSRLPWRF</sequence>
<dbReference type="EMBL" id="BARW01000314">
    <property type="protein sequence ID" value="GAI62606.1"/>
    <property type="molecule type" value="Genomic_DNA"/>
</dbReference>